<dbReference type="SUPFAM" id="SSF55154">
    <property type="entry name" value="CYTH-like phosphatases"/>
    <property type="match status" value="1"/>
</dbReference>
<gene>
    <name evidence="1" type="ORF">IAA98_09060</name>
</gene>
<name>A0A9D1KMP7_9ACTN</name>
<protein>
    <recommendedName>
        <fullName evidence="3">CHAD domain-containing protein</fullName>
    </recommendedName>
</protein>
<organism evidence="1 2">
    <name type="scientific">Candidatus Avipropionibacterium avicola</name>
    <dbReference type="NCBI Taxonomy" id="2840701"/>
    <lineage>
        <taxon>Bacteria</taxon>
        <taxon>Bacillati</taxon>
        <taxon>Actinomycetota</taxon>
        <taxon>Actinomycetes</taxon>
        <taxon>Propionibacteriales</taxon>
        <taxon>Propionibacteriaceae</taxon>
        <taxon>Propionibacteriaceae incertae sedis</taxon>
        <taxon>Candidatus Avipropionibacterium</taxon>
    </lineage>
</organism>
<sequence length="432" mass="47451">MSARAGRTRIRVELPFPSLLPPIAHQVLGLRNLAFRAGSARRHVTTVADTADFRLVRAGVVLIHRSDPDGDEWGLAAANWLGLDGERTRASDGTATVPPEWDEILAPLRRHAPLSPVATLQVERQDFQIRGDSGNEMGILSDAKVTIRRGGVITARFREITVRAGKKSLNPDQLAWIEQTLVEAGGTSVTVFPSLARRLGAPATNETDFPDPERMSSGWFDQFVAREIATALRQVVVSTDPQPVADLSRRIGLLEPALDPQWAAGLRSTLDSYVDSGQDQTRRLGLIDLLVADVRAPQILDSWPTDSDAAIERLRGLALTRVEQAVGGLTTDAPEQAWQDAAAAIGPAEELVVTFARGGRDRKRAKKLRKLGRRLADCVDSDGERLRAQVTTATVDEAFALGREFERVHADVERRRERLLEELDDVMDEVRS</sequence>
<dbReference type="EMBL" id="DVLP01000271">
    <property type="protein sequence ID" value="HIT75721.1"/>
    <property type="molecule type" value="Genomic_DNA"/>
</dbReference>
<dbReference type="AlphaFoldDB" id="A0A9D1KMP7"/>
<reference evidence="1" key="2">
    <citation type="journal article" date="2021" name="PeerJ">
        <title>Extensive microbial diversity within the chicken gut microbiome revealed by metagenomics and culture.</title>
        <authorList>
            <person name="Gilroy R."/>
            <person name="Ravi A."/>
            <person name="Getino M."/>
            <person name="Pursley I."/>
            <person name="Horton D.L."/>
            <person name="Alikhan N.F."/>
            <person name="Baker D."/>
            <person name="Gharbi K."/>
            <person name="Hall N."/>
            <person name="Watson M."/>
            <person name="Adriaenssens E.M."/>
            <person name="Foster-Nyarko E."/>
            <person name="Jarju S."/>
            <person name="Secka A."/>
            <person name="Antonio M."/>
            <person name="Oren A."/>
            <person name="Chaudhuri R.R."/>
            <person name="La Ragione R."/>
            <person name="Hildebrand F."/>
            <person name="Pallen M.J."/>
        </authorList>
    </citation>
    <scope>NUCLEOTIDE SEQUENCE</scope>
    <source>
        <strain evidence="1">ChiGjej1B1-24693</strain>
    </source>
</reference>
<reference evidence="1" key="1">
    <citation type="submission" date="2020-10" db="EMBL/GenBank/DDBJ databases">
        <authorList>
            <person name="Gilroy R."/>
        </authorList>
    </citation>
    <scope>NUCLEOTIDE SEQUENCE</scope>
    <source>
        <strain evidence="1">ChiGjej1B1-24693</strain>
    </source>
</reference>
<dbReference type="InterPro" id="IPR033469">
    <property type="entry name" value="CYTH-like_dom_sf"/>
</dbReference>
<comment type="caution">
    <text evidence="1">The sequence shown here is derived from an EMBL/GenBank/DDBJ whole genome shotgun (WGS) entry which is preliminary data.</text>
</comment>
<proteinExistence type="predicted"/>
<dbReference type="Proteomes" id="UP000886842">
    <property type="component" value="Unassembled WGS sequence"/>
</dbReference>
<accession>A0A9D1KMP7</accession>
<evidence type="ECO:0000313" key="1">
    <source>
        <dbReference type="EMBL" id="HIT75721.1"/>
    </source>
</evidence>
<evidence type="ECO:0000313" key="2">
    <source>
        <dbReference type="Proteomes" id="UP000886842"/>
    </source>
</evidence>
<evidence type="ECO:0008006" key="3">
    <source>
        <dbReference type="Google" id="ProtNLM"/>
    </source>
</evidence>